<accession>A0A2N9J432</accession>
<dbReference type="EMBL" id="OIVN01006369">
    <property type="protein sequence ID" value="SPD31588.1"/>
    <property type="molecule type" value="Genomic_DNA"/>
</dbReference>
<evidence type="ECO:0000256" key="1">
    <source>
        <dbReference type="SAM" id="Phobius"/>
    </source>
</evidence>
<dbReference type="Pfam" id="PF13968">
    <property type="entry name" value="DUF4220"/>
    <property type="match status" value="1"/>
</dbReference>
<keyword evidence="1" id="KW-1133">Transmembrane helix</keyword>
<dbReference type="InterPro" id="IPR025315">
    <property type="entry name" value="DUF4220"/>
</dbReference>
<name>A0A2N9J432_FAGSY</name>
<dbReference type="PANTHER" id="PTHR31325">
    <property type="entry name" value="OS01G0798800 PROTEIN-RELATED"/>
    <property type="match status" value="1"/>
</dbReference>
<feature type="domain" description="DUF4220" evidence="2">
    <location>
        <begin position="121"/>
        <end position="326"/>
    </location>
</feature>
<gene>
    <name evidence="3" type="ORF">FSB_LOCUS59470</name>
</gene>
<organism evidence="3">
    <name type="scientific">Fagus sylvatica</name>
    <name type="common">Beechnut</name>
    <dbReference type="NCBI Taxonomy" id="28930"/>
    <lineage>
        <taxon>Eukaryota</taxon>
        <taxon>Viridiplantae</taxon>
        <taxon>Streptophyta</taxon>
        <taxon>Embryophyta</taxon>
        <taxon>Tracheophyta</taxon>
        <taxon>Spermatophyta</taxon>
        <taxon>Magnoliopsida</taxon>
        <taxon>eudicotyledons</taxon>
        <taxon>Gunneridae</taxon>
        <taxon>Pentapetalae</taxon>
        <taxon>rosids</taxon>
        <taxon>fabids</taxon>
        <taxon>Fagales</taxon>
        <taxon>Fagaceae</taxon>
        <taxon>Fagus</taxon>
    </lineage>
</organism>
<keyword evidence="1" id="KW-0472">Membrane</keyword>
<sequence length="492" mass="55866">MSTINNLTINNASNVPSDAVESAEKKLERIEAYVCVVAILLAFLTVFGSLRRRNSNVVIKYCIWVTYVSCTYLIGYTIGLMQSVSFDNELLALWGAFLLTFFGSADCISAYSLEDNENWKSLIRTVEKAVALKSASRDGLKRSTRPIADFMTYYEHNDEEADARSMKGYKYLVVGEKKPEVSPPRYQMKLDTTPPDVITIEKIWQCNGDLLRSGDTAGRLKDICLSFAMCRILMCRFAGYSLFESRESKEKCKKLVRDGLILKEGGDEEVDHERVFRVIEDELRFVYDSLYTKYPIIFARGRLINLSRRPTLSWSSILSQILFEINESQSGTEESKDFIVATTLSKYCAYLVAFAPRLLSHQADFTEVIFDQVVQEARDFLKESNKPEEIRDEMMKLCKNRNPGDIISTGKIFERAAILANSLKDNQQKWKILADFWADIMLFVTPSNDANAHAEHLAVGGEFVTQLWALLTHAGILKRDSAQDVLPQEFSA</sequence>
<dbReference type="InterPro" id="IPR007658">
    <property type="entry name" value="DUF594"/>
</dbReference>
<feature type="transmembrane region" description="Helical" evidence="1">
    <location>
        <begin position="30"/>
        <end position="50"/>
    </location>
</feature>
<proteinExistence type="predicted"/>
<protein>
    <recommendedName>
        <fullName evidence="2">DUF4220 domain-containing protein</fullName>
    </recommendedName>
</protein>
<dbReference type="Pfam" id="PF04578">
    <property type="entry name" value="DUF594"/>
    <property type="match status" value="1"/>
</dbReference>
<dbReference type="AlphaFoldDB" id="A0A2N9J432"/>
<evidence type="ECO:0000259" key="2">
    <source>
        <dbReference type="Pfam" id="PF13968"/>
    </source>
</evidence>
<keyword evidence="1" id="KW-0812">Transmembrane</keyword>
<reference evidence="3" key="1">
    <citation type="submission" date="2018-02" db="EMBL/GenBank/DDBJ databases">
        <authorList>
            <person name="Cohen D.B."/>
            <person name="Kent A.D."/>
        </authorList>
    </citation>
    <scope>NUCLEOTIDE SEQUENCE</scope>
</reference>
<feature type="transmembrane region" description="Helical" evidence="1">
    <location>
        <begin position="57"/>
        <end position="79"/>
    </location>
</feature>
<evidence type="ECO:0000313" key="3">
    <source>
        <dbReference type="EMBL" id="SPD31588.1"/>
    </source>
</evidence>